<keyword evidence="4" id="KW-1185">Reference proteome</keyword>
<feature type="domain" description="Ferrous iron transporter FeoA-like" evidence="2">
    <location>
        <begin position="8"/>
        <end position="78"/>
    </location>
</feature>
<sequence length="80" mass="8927">MKTLDSYPSLSDCSAEQTARIIALTGELDTKLRLVNLGFHTQGHIKIVMKRHQSLVVCVDGSRFALDDRLAQFIKVEPLS</sequence>
<keyword evidence="1" id="KW-0408">Iron</keyword>
<evidence type="ECO:0000256" key="1">
    <source>
        <dbReference type="ARBA" id="ARBA00023004"/>
    </source>
</evidence>
<accession>A0A6F8PKM6</accession>
<evidence type="ECO:0000259" key="2">
    <source>
        <dbReference type="SMART" id="SM00899"/>
    </source>
</evidence>
<dbReference type="SMART" id="SM00899">
    <property type="entry name" value="FeoA"/>
    <property type="match status" value="1"/>
</dbReference>
<protein>
    <recommendedName>
        <fullName evidence="2">Ferrous iron transporter FeoA-like domain-containing protein</fullName>
    </recommendedName>
</protein>
<reference evidence="4" key="1">
    <citation type="submission" date="2019-11" db="EMBL/GenBank/DDBJ databases">
        <title>Isolation and characterization of two novel species in the genus Thiomicrorhabdus.</title>
        <authorList>
            <person name="Mochizuki J."/>
            <person name="Kojima H."/>
            <person name="Fukui M."/>
        </authorList>
    </citation>
    <scope>NUCLEOTIDE SEQUENCE [LARGE SCALE GENOMIC DNA]</scope>
    <source>
        <strain evidence="4">AkT22</strain>
    </source>
</reference>
<dbReference type="RefSeq" id="WP_173290195.1">
    <property type="nucleotide sequence ID" value="NZ_AP021888.1"/>
</dbReference>
<proteinExistence type="predicted"/>
<dbReference type="EMBL" id="AP021888">
    <property type="protein sequence ID" value="BBP42614.1"/>
    <property type="molecule type" value="Genomic_DNA"/>
</dbReference>
<name>A0A6F8PKM6_9GAMM</name>
<dbReference type="Pfam" id="PF04023">
    <property type="entry name" value="FeoA"/>
    <property type="match status" value="1"/>
</dbReference>
<gene>
    <name evidence="3" type="ORF">THMIRHAT_03600</name>
</gene>
<dbReference type="AlphaFoldDB" id="A0A6F8PKM6"/>
<dbReference type="InterPro" id="IPR038157">
    <property type="entry name" value="FeoA_core_dom"/>
</dbReference>
<organism evidence="3 4">
    <name type="scientific">Thiosulfativibrio zosterae</name>
    <dbReference type="NCBI Taxonomy" id="2675053"/>
    <lineage>
        <taxon>Bacteria</taxon>
        <taxon>Pseudomonadati</taxon>
        <taxon>Pseudomonadota</taxon>
        <taxon>Gammaproteobacteria</taxon>
        <taxon>Thiotrichales</taxon>
        <taxon>Piscirickettsiaceae</taxon>
        <taxon>Thiosulfativibrio</taxon>
    </lineage>
</organism>
<dbReference type="InterPro" id="IPR008988">
    <property type="entry name" value="Transcriptional_repressor_C"/>
</dbReference>
<dbReference type="KEGG" id="tzo:THMIRHAT_03600"/>
<dbReference type="Gene3D" id="2.30.30.90">
    <property type="match status" value="1"/>
</dbReference>
<dbReference type="Proteomes" id="UP000501466">
    <property type="component" value="Chromosome"/>
</dbReference>
<evidence type="ECO:0000313" key="4">
    <source>
        <dbReference type="Proteomes" id="UP000501466"/>
    </source>
</evidence>
<evidence type="ECO:0000313" key="3">
    <source>
        <dbReference type="EMBL" id="BBP42614.1"/>
    </source>
</evidence>
<dbReference type="InterPro" id="IPR007167">
    <property type="entry name" value="Fe-transptr_FeoA-like"/>
</dbReference>
<dbReference type="GO" id="GO:0046914">
    <property type="term" value="F:transition metal ion binding"/>
    <property type="evidence" value="ECO:0007669"/>
    <property type="project" value="InterPro"/>
</dbReference>
<dbReference type="SUPFAM" id="SSF50037">
    <property type="entry name" value="C-terminal domain of transcriptional repressors"/>
    <property type="match status" value="1"/>
</dbReference>